<evidence type="ECO:0000256" key="8">
    <source>
        <dbReference type="ARBA" id="ARBA00022857"/>
    </source>
</evidence>
<dbReference type="PANTHER" id="PTHR12592">
    <property type="entry name" value="ATP-DEPENDENT (S)-NAD(P)H-HYDRATE DEHYDRATASE FAMILY MEMBER"/>
    <property type="match status" value="1"/>
</dbReference>
<comment type="similarity">
    <text evidence="18">Belongs to the NnrE/AIBP family.</text>
</comment>
<dbReference type="Gene3D" id="3.40.1190.20">
    <property type="match status" value="1"/>
</dbReference>
<dbReference type="HAMAP" id="MF_01966">
    <property type="entry name" value="NADHX_epimerase"/>
    <property type="match status" value="1"/>
</dbReference>
<dbReference type="InterPro" id="IPR036652">
    <property type="entry name" value="YjeF_N_dom_sf"/>
</dbReference>
<feature type="binding site" evidence="18">
    <location>
        <position position="127"/>
    </location>
    <ligand>
        <name>K(+)</name>
        <dbReference type="ChEBI" id="CHEBI:29103"/>
    </ligand>
</feature>
<comment type="cofactor">
    <cofactor evidence="18 19">
        <name>K(+)</name>
        <dbReference type="ChEBI" id="CHEBI:29103"/>
    </cofactor>
    <text evidence="18 19">Binds 1 potassium ion per subunit.</text>
</comment>
<comment type="catalytic activity">
    <reaction evidence="2 18 19">
        <text>(6R)-NADPHX = (6S)-NADPHX</text>
        <dbReference type="Rhea" id="RHEA:32227"/>
        <dbReference type="ChEBI" id="CHEBI:64076"/>
        <dbReference type="ChEBI" id="CHEBI:64077"/>
        <dbReference type="EC" id="5.1.99.6"/>
    </reaction>
</comment>
<dbReference type="SUPFAM" id="SSF53613">
    <property type="entry name" value="Ribokinase-like"/>
    <property type="match status" value="1"/>
</dbReference>
<accession>R4K9M4</accession>
<feature type="binding site" evidence="17">
    <location>
        <position position="440"/>
    </location>
    <ligand>
        <name>(6S)-NADPHX</name>
        <dbReference type="ChEBI" id="CHEBI:64076"/>
    </ligand>
</feature>
<dbReference type="PROSITE" id="PS51385">
    <property type="entry name" value="YJEF_N"/>
    <property type="match status" value="1"/>
</dbReference>
<dbReference type="CDD" id="cd01171">
    <property type="entry name" value="YXKO-related"/>
    <property type="match status" value="1"/>
</dbReference>
<keyword evidence="8 17" id="KW-0521">NADP</keyword>
<evidence type="ECO:0000256" key="7">
    <source>
        <dbReference type="ARBA" id="ARBA00022840"/>
    </source>
</evidence>
<evidence type="ECO:0000256" key="14">
    <source>
        <dbReference type="ARBA" id="ARBA00025153"/>
    </source>
</evidence>
<comment type="catalytic activity">
    <reaction evidence="16 17 19">
        <text>(6S)-NADPHX + ADP = AMP + phosphate + NADPH + H(+)</text>
        <dbReference type="Rhea" id="RHEA:32235"/>
        <dbReference type="ChEBI" id="CHEBI:15378"/>
        <dbReference type="ChEBI" id="CHEBI:43474"/>
        <dbReference type="ChEBI" id="CHEBI:57783"/>
        <dbReference type="ChEBI" id="CHEBI:64076"/>
        <dbReference type="ChEBI" id="CHEBI:456215"/>
        <dbReference type="ChEBI" id="CHEBI:456216"/>
        <dbReference type="EC" id="4.2.1.136"/>
    </reaction>
</comment>
<dbReference type="GO" id="GO:0016301">
    <property type="term" value="F:kinase activity"/>
    <property type="evidence" value="ECO:0007669"/>
    <property type="project" value="UniProtKB-KW"/>
</dbReference>
<protein>
    <recommendedName>
        <fullName evidence="19">Bifunctional NAD(P)H-hydrate repair enzyme</fullName>
    </recommendedName>
    <alternativeName>
        <fullName evidence="19">Nicotinamide nucleotide repair protein</fullName>
    </alternativeName>
    <domain>
        <recommendedName>
            <fullName evidence="19">ADP-dependent (S)-NAD(P)H-hydrate dehydratase</fullName>
            <ecNumber evidence="19">4.2.1.136</ecNumber>
        </recommendedName>
        <alternativeName>
            <fullName evidence="19">ADP-dependent NAD(P)HX dehydratase</fullName>
        </alternativeName>
    </domain>
    <domain>
        <recommendedName>
            <fullName evidence="19">NAD(P)H-hydrate epimerase</fullName>
            <ecNumber evidence="19">5.1.99.6</ecNumber>
        </recommendedName>
    </domain>
</protein>
<dbReference type="GO" id="GO:0110051">
    <property type="term" value="P:metabolite repair"/>
    <property type="evidence" value="ECO:0007669"/>
    <property type="project" value="TreeGrafter"/>
</dbReference>
<keyword evidence="13" id="KW-0511">Multifunctional enzyme</keyword>
<dbReference type="NCBIfam" id="TIGR00196">
    <property type="entry name" value="yjeF_cterm"/>
    <property type="match status" value="1"/>
</dbReference>
<feature type="domain" description="YjeF N-terminal" evidence="21">
    <location>
        <begin position="9"/>
        <end position="217"/>
    </location>
</feature>
<sequence>MKFASSDVMRKIDSYCINELGISELILMENAALKIINNIDLKNNMSFTVVCGSGNNGGDGLAVARHLISLGKAVQVFFVGNIDKMSDSCKVNYLILKNMKINIINIISLEYIEALNLAVARSDITIDALLGTGISRDVQGIHTLVISVINENTNFTLAIDVPSGLNSNNGNKMGNCIISNKTVTFEFYKSGFLNYDSEKYTGEIIVEKIGIPQFVIDKYHEGGFITERYMFKENVKPRNKYAHKGNYGRVLIFAGSKKYTGAAYICTEGAVRSGAGLITLCCDEDILQILKNKLAEAMTISSKDNDGIDKLLLNSNCIAIGPGMGNNENTFKIVNYVLKASNCPVVIDADGINVLSNNLGILNNVKVPVVLTPHLGEMARLTGFSIEYIEQNKMKVVKDFAITYKVIVLLKGYNTIITDGNIAIVNPTGNSSMASGGMGDCLTGIITSFIAQGQKPIIAAMTGAFLHGYCGEMLSREMFNVSATDILNKIPYIIKELQN</sequence>
<keyword evidence="5 18" id="KW-0479">Metal-binding</keyword>
<comment type="function">
    <text evidence="14 19">Bifunctional enzyme that catalyzes the epimerization of the S- and R-forms of NAD(P)HX and the dehydration of the S-form of NAD(P)HX at the expense of ADP, which is converted to AMP. This allows the repair of both epimers of NAD(P)HX, a damaged form of NAD(P)H that is a result of enzymatic or heat-dependent hydration.</text>
</comment>
<comment type="catalytic activity">
    <reaction evidence="1 18 19">
        <text>(6R)-NADHX = (6S)-NADHX</text>
        <dbReference type="Rhea" id="RHEA:32215"/>
        <dbReference type="ChEBI" id="CHEBI:64074"/>
        <dbReference type="ChEBI" id="CHEBI:64075"/>
        <dbReference type="EC" id="5.1.99.6"/>
    </reaction>
</comment>
<dbReference type="OrthoDB" id="9806925at2"/>
<comment type="function">
    <text evidence="17">Catalyzes the dehydration of the S-form of NAD(P)HX at the expense of ADP, which is converted to AMP. Together with NAD(P)HX epimerase, which catalyzes the epimerization of the S- and R-forms, the enzyme allows the repair of both epimers of NAD(P)HX, a damaged form of NAD(P)H that is a result of enzymatic or heat-dependent hydration.</text>
</comment>
<proteinExistence type="inferred from homology"/>
<evidence type="ECO:0000259" key="20">
    <source>
        <dbReference type="PROSITE" id="PS51383"/>
    </source>
</evidence>
<comment type="catalytic activity">
    <reaction evidence="15 17 19">
        <text>(6S)-NADHX + ADP = AMP + phosphate + NADH + H(+)</text>
        <dbReference type="Rhea" id="RHEA:32223"/>
        <dbReference type="ChEBI" id="CHEBI:15378"/>
        <dbReference type="ChEBI" id="CHEBI:43474"/>
        <dbReference type="ChEBI" id="CHEBI:57945"/>
        <dbReference type="ChEBI" id="CHEBI:64074"/>
        <dbReference type="ChEBI" id="CHEBI:456215"/>
        <dbReference type="ChEBI" id="CHEBI:456216"/>
        <dbReference type="EC" id="4.2.1.136"/>
    </reaction>
</comment>
<evidence type="ECO:0000256" key="5">
    <source>
        <dbReference type="ARBA" id="ARBA00022723"/>
    </source>
</evidence>
<evidence type="ECO:0000256" key="16">
    <source>
        <dbReference type="ARBA" id="ARBA00049209"/>
    </source>
</evidence>
<evidence type="ECO:0000256" key="9">
    <source>
        <dbReference type="ARBA" id="ARBA00022958"/>
    </source>
</evidence>
<reference evidence="22 23" key="1">
    <citation type="submission" date="2012-01" db="EMBL/GenBank/DDBJ databases">
        <title>Complete sequence of chromosome of Clostridium pasteurianum BC1.</title>
        <authorList>
            <consortium name="US DOE Joint Genome Institute"/>
            <person name="Lucas S."/>
            <person name="Han J."/>
            <person name="Lapidus A."/>
            <person name="Cheng J.-F."/>
            <person name="Goodwin L."/>
            <person name="Pitluck S."/>
            <person name="Peters L."/>
            <person name="Mikhailova N."/>
            <person name="Teshima H."/>
            <person name="Detter J.C."/>
            <person name="Han C."/>
            <person name="Tapia R."/>
            <person name="Land M."/>
            <person name="Hauser L."/>
            <person name="Kyrpides N."/>
            <person name="Ivanova N."/>
            <person name="Pagani I."/>
            <person name="Dunn J."/>
            <person name="Taghavi S."/>
            <person name="Francis A."/>
            <person name="van der Lelie D."/>
            <person name="Woyke T."/>
        </authorList>
    </citation>
    <scope>NUCLEOTIDE SEQUENCE [LARGE SCALE GENOMIC DNA]</scope>
    <source>
        <strain evidence="22 23">BC1</strain>
    </source>
</reference>
<dbReference type="GO" id="GO:0005524">
    <property type="term" value="F:ATP binding"/>
    <property type="evidence" value="ECO:0007669"/>
    <property type="project" value="UniProtKB-UniRule"/>
</dbReference>
<comment type="subunit">
    <text evidence="17">Homotetramer.</text>
</comment>
<evidence type="ECO:0000256" key="15">
    <source>
        <dbReference type="ARBA" id="ARBA00048238"/>
    </source>
</evidence>
<dbReference type="PANTHER" id="PTHR12592:SF0">
    <property type="entry name" value="ATP-DEPENDENT (S)-NAD(P)H-HYDRATE DEHYDRATASE"/>
    <property type="match status" value="1"/>
</dbReference>
<feature type="binding site" evidence="18">
    <location>
        <position position="163"/>
    </location>
    <ligand>
        <name>K(+)</name>
        <dbReference type="ChEBI" id="CHEBI:29103"/>
    </ligand>
</feature>
<keyword evidence="11 18" id="KW-0413">Isomerase</keyword>
<evidence type="ECO:0000259" key="21">
    <source>
        <dbReference type="PROSITE" id="PS51385"/>
    </source>
</evidence>
<evidence type="ECO:0000256" key="13">
    <source>
        <dbReference type="ARBA" id="ARBA00023268"/>
    </source>
</evidence>
<organism evidence="22 23">
    <name type="scientific">Clostridium pasteurianum BC1</name>
    <dbReference type="NCBI Taxonomy" id="86416"/>
    <lineage>
        <taxon>Bacteria</taxon>
        <taxon>Bacillati</taxon>
        <taxon>Bacillota</taxon>
        <taxon>Clostridia</taxon>
        <taxon>Eubacteriales</taxon>
        <taxon>Clostridiaceae</taxon>
        <taxon>Clostridium</taxon>
    </lineage>
</organism>
<evidence type="ECO:0000256" key="18">
    <source>
        <dbReference type="HAMAP-Rule" id="MF_01966"/>
    </source>
</evidence>
<dbReference type="Pfam" id="PF01256">
    <property type="entry name" value="Carb_kinase"/>
    <property type="match status" value="1"/>
</dbReference>
<dbReference type="EMBL" id="CP003261">
    <property type="protein sequence ID" value="AGK98391.1"/>
    <property type="molecule type" value="Genomic_DNA"/>
</dbReference>
<evidence type="ECO:0000256" key="19">
    <source>
        <dbReference type="PIRNR" id="PIRNR017184"/>
    </source>
</evidence>
<keyword evidence="9 18" id="KW-0630">Potassium</keyword>
<dbReference type="eggNOG" id="COG0063">
    <property type="taxonomic scope" value="Bacteria"/>
</dbReference>
<comment type="function">
    <text evidence="18">Catalyzes the epimerization of the S- and R-forms of NAD(P)HX, a damaged form of NAD(P)H that is a result of enzymatic or heat-dependent hydration. This is a prerequisite for the S-specific NAD(P)H-hydrate dehydratase to allow the repair of both epimers of NAD(P)HX.</text>
</comment>
<keyword evidence="23" id="KW-1185">Reference proteome</keyword>
<comment type="similarity">
    <text evidence="3 19">In the N-terminal section; belongs to the NnrE/AIBP family.</text>
</comment>
<feature type="binding site" evidence="17">
    <location>
        <position position="374"/>
    </location>
    <ligand>
        <name>(6S)-NADPHX</name>
        <dbReference type="ChEBI" id="CHEBI:64076"/>
    </ligand>
</feature>
<evidence type="ECO:0000313" key="22">
    <source>
        <dbReference type="EMBL" id="AGK98391.1"/>
    </source>
</evidence>
<dbReference type="Pfam" id="PF03853">
    <property type="entry name" value="YjeF_N"/>
    <property type="match status" value="1"/>
</dbReference>
<evidence type="ECO:0000256" key="6">
    <source>
        <dbReference type="ARBA" id="ARBA00022741"/>
    </source>
</evidence>
<evidence type="ECO:0000256" key="2">
    <source>
        <dbReference type="ARBA" id="ARBA00000909"/>
    </source>
</evidence>
<dbReference type="InterPro" id="IPR000631">
    <property type="entry name" value="CARKD"/>
</dbReference>
<dbReference type="HOGENOM" id="CLU_024853_4_1_9"/>
<keyword evidence="22" id="KW-0418">Kinase</keyword>
<feature type="binding site" evidence="17">
    <location>
        <begin position="411"/>
        <end position="415"/>
    </location>
    <ligand>
        <name>AMP</name>
        <dbReference type="ChEBI" id="CHEBI:456215"/>
    </ligand>
</feature>
<feature type="domain" description="YjeF C-terminal" evidence="20">
    <location>
        <begin position="227"/>
        <end position="497"/>
    </location>
</feature>
<dbReference type="GO" id="GO:0052856">
    <property type="term" value="F:NAD(P)HX epimerase activity"/>
    <property type="evidence" value="ECO:0007669"/>
    <property type="project" value="UniProtKB-UniRule"/>
</dbReference>
<feature type="binding site" evidence="18">
    <location>
        <position position="160"/>
    </location>
    <ligand>
        <name>(6S)-NADPHX</name>
        <dbReference type="ChEBI" id="CHEBI:64076"/>
    </ligand>
</feature>
<feature type="binding site" evidence="18">
    <location>
        <position position="56"/>
    </location>
    <ligand>
        <name>K(+)</name>
        <dbReference type="ChEBI" id="CHEBI:29103"/>
    </ligand>
</feature>
<evidence type="ECO:0000313" key="23">
    <source>
        <dbReference type="Proteomes" id="UP000013523"/>
    </source>
</evidence>
<evidence type="ECO:0000256" key="12">
    <source>
        <dbReference type="ARBA" id="ARBA00023239"/>
    </source>
</evidence>
<dbReference type="InterPro" id="IPR030677">
    <property type="entry name" value="Nnr"/>
</dbReference>
<keyword evidence="12 17" id="KW-0456">Lyase</keyword>
<name>R4K9M4_CLOPA</name>
<dbReference type="PATRIC" id="fig|86416.3.peg.3607"/>
<dbReference type="PROSITE" id="PS51383">
    <property type="entry name" value="YJEF_C_3"/>
    <property type="match status" value="1"/>
</dbReference>
<feature type="binding site" evidence="18">
    <location>
        <begin position="131"/>
        <end position="137"/>
    </location>
    <ligand>
        <name>(6S)-NADPHX</name>
        <dbReference type="ChEBI" id="CHEBI:64076"/>
    </ligand>
</feature>
<dbReference type="PIRSF" id="PIRSF017184">
    <property type="entry name" value="Nnr"/>
    <property type="match status" value="1"/>
</dbReference>
<gene>
    <name evidence="17" type="primary">nnrD</name>
    <name evidence="18" type="synonym">nnrE</name>
    <name evidence="22" type="ORF">Clopa_3609</name>
</gene>
<feature type="binding site" evidence="17">
    <location>
        <position position="323"/>
    </location>
    <ligand>
        <name>(6S)-NADPHX</name>
        <dbReference type="ChEBI" id="CHEBI:64076"/>
    </ligand>
</feature>
<dbReference type="InterPro" id="IPR004443">
    <property type="entry name" value="YjeF_N_dom"/>
</dbReference>
<dbReference type="KEGG" id="cpas:Clopa_3609"/>
<dbReference type="Proteomes" id="UP000013523">
    <property type="component" value="Chromosome"/>
</dbReference>
<keyword evidence="22" id="KW-0808">Transferase</keyword>
<dbReference type="SUPFAM" id="SSF64153">
    <property type="entry name" value="YjeF N-terminal domain-like"/>
    <property type="match status" value="1"/>
</dbReference>
<dbReference type="eggNOG" id="COG0062">
    <property type="taxonomic scope" value="Bacteria"/>
</dbReference>
<dbReference type="EC" id="5.1.99.6" evidence="19"/>
<dbReference type="GO" id="GO:0052855">
    <property type="term" value="F:ADP-dependent NAD(P)H-hydrate dehydratase activity"/>
    <property type="evidence" value="ECO:0007669"/>
    <property type="project" value="UniProtKB-UniRule"/>
</dbReference>
<dbReference type="NCBIfam" id="TIGR00197">
    <property type="entry name" value="yjeF_nterm"/>
    <property type="match status" value="1"/>
</dbReference>
<comment type="similarity">
    <text evidence="4 19">In the C-terminal section; belongs to the NnrD/CARKD family.</text>
</comment>
<dbReference type="HAMAP" id="MF_01965">
    <property type="entry name" value="NADHX_dehydratase"/>
    <property type="match status" value="1"/>
</dbReference>
<evidence type="ECO:0000256" key="11">
    <source>
        <dbReference type="ARBA" id="ARBA00023235"/>
    </source>
</evidence>
<evidence type="ECO:0000256" key="10">
    <source>
        <dbReference type="ARBA" id="ARBA00023027"/>
    </source>
</evidence>
<feature type="binding site" evidence="18">
    <location>
        <begin position="55"/>
        <end position="59"/>
    </location>
    <ligand>
        <name>(6S)-NADPHX</name>
        <dbReference type="ChEBI" id="CHEBI:64076"/>
    </ligand>
</feature>
<feature type="binding site" evidence="17">
    <location>
        <position position="262"/>
    </location>
    <ligand>
        <name>(6S)-NADPHX</name>
        <dbReference type="ChEBI" id="CHEBI:64076"/>
    </ligand>
</feature>
<keyword evidence="6 17" id="KW-0547">Nucleotide-binding</keyword>
<comment type="cofactor">
    <cofactor evidence="17">
        <name>Mg(2+)</name>
        <dbReference type="ChEBI" id="CHEBI:18420"/>
    </cofactor>
</comment>
<evidence type="ECO:0000256" key="4">
    <source>
        <dbReference type="ARBA" id="ARBA00009524"/>
    </source>
</evidence>
<keyword evidence="10 17" id="KW-0520">NAD</keyword>
<feature type="binding site" evidence="17">
    <location>
        <position position="439"/>
    </location>
    <ligand>
        <name>AMP</name>
        <dbReference type="ChEBI" id="CHEBI:456215"/>
    </ligand>
</feature>
<evidence type="ECO:0000256" key="3">
    <source>
        <dbReference type="ARBA" id="ARBA00006001"/>
    </source>
</evidence>
<evidence type="ECO:0000256" key="1">
    <source>
        <dbReference type="ARBA" id="ARBA00000013"/>
    </source>
</evidence>
<comment type="similarity">
    <text evidence="17">Belongs to the NnrD/CARKD family.</text>
</comment>
<dbReference type="GO" id="GO:0046496">
    <property type="term" value="P:nicotinamide nucleotide metabolic process"/>
    <property type="evidence" value="ECO:0007669"/>
    <property type="project" value="UniProtKB-UniRule"/>
</dbReference>
<comment type="caution">
    <text evidence="18">Lacks conserved residue(s) required for the propagation of feature annotation.</text>
</comment>
<dbReference type="RefSeq" id="WP_015616674.1">
    <property type="nucleotide sequence ID" value="NC_021182.1"/>
</dbReference>
<dbReference type="AlphaFoldDB" id="R4K9M4"/>
<keyword evidence="7 17" id="KW-0067">ATP-binding</keyword>
<dbReference type="STRING" id="86416.Clopa_3609"/>
<dbReference type="Gene3D" id="3.40.50.10260">
    <property type="entry name" value="YjeF N-terminal domain"/>
    <property type="match status" value="1"/>
</dbReference>
<evidence type="ECO:0000256" key="17">
    <source>
        <dbReference type="HAMAP-Rule" id="MF_01965"/>
    </source>
</evidence>
<dbReference type="EC" id="4.2.1.136" evidence="19"/>
<dbReference type="InterPro" id="IPR029056">
    <property type="entry name" value="Ribokinase-like"/>
</dbReference>
<dbReference type="GO" id="GO:0046872">
    <property type="term" value="F:metal ion binding"/>
    <property type="evidence" value="ECO:0007669"/>
    <property type="project" value="UniProtKB-UniRule"/>
</dbReference>